<dbReference type="GO" id="GO:0043622">
    <property type="term" value="P:cortical microtubule organization"/>
    <property type="evidence" value="ECO:0007669"/>
    <property type="project" value="TreeGrafter"/>
</dbReference>
<feature type="compositionally biased region" description="Basic and acidic residues" evidence="1">
    <location>
        <begin position="109"/>
        <end position="126"/>
    </location>
</feature>
<feature type="region of interest" description="Disordered" evidence="1">
    <location>
        <begin position="628"/>
        <end position="655"/>
    </location>
</feature>
<feature type="compositionally biased region" description="Low complexity" evidence="1">
    <location>
        <begin position="139"/>
        <end position="150"/>
    </location>
</feature>
<feature type="compositionally biased region" description="Low complexity" evidence="1">
    <location>
        <begin position="268"/>
        <end position="279"/>
    </location>
</feature>
<dbReference type="AlphaFoldDB" id="A0A8J5FNE5"/>
<feature type="compositionally biased region" description="Basic and acidic residues" evidence="1">
    <location>
        <begin position="635"/>
        <end position="651"/>
    </location>
</feature>
<gene>
    <name evidence="2" type="ORF">ZIOFF_052281</name>
</gene>
<comment type="caution">
    <text evidence="2">The sequence shown here is derived from an EMBL/GenBank/DDBJ whole genome shotgun (WGS) entry which is preliminary data.</text>
</comment>
<keyword evidence="3" id="KW-1185">Reference proteome</keyword>
<sequence length="895" mass="97775">MPPSSPLRLSPRRELIKESAHGRSHSLNNGLDARDKDDKLALFDEINKHDREKLLVHFSNDFDGLIDSKVEIAIQPRGGNCNLLNINGDNNDYDCSLLVAPPESPLFRSLDDDQSRASQERRREQLNGKIQMPTRSNASPSRQIRSPRSSYDVIQTAARPSSAPHSISTPVVSEKTPLKRPSTPPTKRSPPSPRSSSPTVQRISIGAYGQTVSSSTRGTSPIKANHQNFASSTPRGRRSSFSGFSMETPPNLRTFMPDQSGSRVRGTSPVSGVSMSPSSKFGTRSTPPSPARNCISSQSHERQQSHCRESATSFGHDDADSIFCSGIGLSGGSARRKTGSAEKSRDVPSYKKTFILPSSFSGTTESFSYVVRDNSIFPTYPCFVNMSIKENSICKGNIFCSTDEVPGFVVMHHDHQETSHGMSSLLSSASAAKLCDGKTNNKVHGSMLSGKLSHTGRYNSNSEGDLCFSHNMEYGSHTRNHLFDEWEITKQYGIQEAEAPNFDNIDKLSLDYHHGNSTQTGDFYVGSRTSEVDLQKFQSSAGGIRDAVNTVSKFQSSYVADCFKTNTSGVSITNLKCGKHTHKMDLDGNKDFFQECATTGELLNFREQGETGKNSPGRKAPIETIVTSAPGKPRGIKDEGDNISRSHDKSVESANSCLETSRVLTELSTHSNSGSEKGVDIGESKVVRHGNANEGSNSVDDCQVVLHAAPTYYSDAISEKKIDTFSEDPQNLHSQPKIPNGVDNSQECSLLMKSDKANSASIEEYNCAENATSKQGISLKAQRSGERLFTLEEATESILFCSSIIHDLAYKAATIAMEKEMVLSKASQPTFTHVEQSTQDEKDLQTLSNIHIKISQSDARKKMETDKDFGSGAKIYKLVSSATIISPRKCNCIVM</sequence>
<evidence type="ECO:0000313" key="3">
    <source>
        <dbReference type="Proteomes" id="UP000734854"/>
    </source>
</evidence>
<feature type="region of interest" description="Disordered" evidence="1">
    <location>
        <begin position="105"/>
        <end position="313"/>
    </location>
</feature>
<dbReference type="PANTHER" id="PTHR31949">
    <property type="entry name" value="GASTRIC MUCIN-LIKE PROTEIN"/>
    <property type="match status" value="1"/>
</dbReference>
<evidence type="ECO:0000256" key="1">
    <source>
        <dbReference type="SAM" id="MobiDB-lite"/>
    </source>
</evidence>
<reference evidence="2 3" key="1">
    <citation type="submission" date="2020-08" db="EMBL/GenBank/DDBJ databases">
        <title>Plant Genome Project.</title>
        <authorList>
            <person name="Zhang R.-G."/>
        </authorList>
    </citation>
    <scope>NUCLEOTIDE SEQUENCE [LARGE SCALE GENOMIC DNA]</scope>
    <source>
        <tissue evidence="2">Rhizome</tissue>
    </source>
</reference>
<dbReference type="EMBL" id="JACMSC010000014">
    <property type="protein sequence ID" value="KAG6490949.1"/>
    <property type="molecule type" value="Genomic_DNA"/>
</dbReference>
<feature type="compositionally biased region" description="Low complexity" evidence="1">
    <location>
        <begin position="231"/>
        <end position="245"/>
    </location>
</feature>
<dbReference type="Proteomes" id="UP000734854">
    <property type="component" value="Unassembled WGS sequence"/>
</dbReference>
<name>A0A8J5FNE5_ZINOF</name>
<feature type="compositionally biased region" description="Basic and acidic residues" evidence="1">
    <location>
        <begin position="299"/>
        <end position="313"/>
    </location>
</feature>
<evidence type="ECO:0000313" key="2">
    <source>
        <dbReference type="EMBL" id="KAG6490949.1"/>
    </source>
</evidence>
<organism evidence="2 3">
    <name type="scientific">Zingiber officinale</name>
    <name type="common">Ginger</name>
    <name type="synonym">Amomum zingiber</name>
    <dbReference type="NCBI Taxonomy" id="94328"/>
    <lineage>
        <taxon>Eukaryota</taxon>
        <taxon>Viridiplantae</taxon>
        <taxon>Streptophyta</taxon>
        <taxon>Embryophyta</taxon>
        <taxon>Tracheophyta</taxon>
        <taxon>Spermatophyta</taxon>
        <taxon>Magnoliopsida</taxon>
        <taxon>Liliopsida</taxon>
        <taxon>Zingiberales</taxon>
        <taxon>Zingiberaceae</taxon>
        <taxon>Zingiber</taxon>
    </lineage>
</organism>
<accession>A0A8J5FNE5</accession>
<feature type="compositionally biased region" description="Pro residues" evidence="1">
    <location>
        <begin position="182"/>
        <end position="193"/>
    </location>
</feature>
<proteinExistence type="predicted"/>
<dbReference type="PANTHER" id="PTHR31949:SF3">
    <property type="entry name" value="RUN_FYVE DOMAIN PROTEIN"/>
    <property type="match status" value="1"/>
</dbReference>
<protein>
    <submittedName>
        <fullName evidence="2">Uncharacterized protein</fullName>
    </submittedName>
</protein>
<dbReference type="GO" id="GO:0055028">
    <property type="term" value="C:cortical microtubule"/>
    <property type="evidence" value="ECO:0007669"/>
    <property type="project" value="TreeGrafter"/>
</dbReference>
<feature type="compositionally biased region" description="Polar residues" evidence="1">
    <location>
        <begin position="210"/>
        <end position="219"/>
    </location>
</feature>